<accession>A0A162A8N8</accession>
<keyword evidence="4" id="KW-1185">Reference proteome</keyword>
<dbReference type="EMBL" id="CP093346">
    <property type="protein sequence ID" value="WOG95873.1"/>
    <property type="molecule type" value="Genomic_DNA"/>
</dbReference>
<feature type="region of interest" description="Disordered" evidence="1">
    <location>
        <begin position="64"/>
        <end position="92"/>
    </location>
</feature>
<dbReference type="AlphaFoldDB" id="A0A162A8N8"/>
<name>A0A162A8N8_DAUCS</name>
<proteinExistence type="predicted"/>
<dbReference type="Proteomes" id="UP000077755">
    <property type="component" value="Chromosome 4"/>
</dbReference>
<feature type="compositionally biased region" description="Basic residues" evidence="1">
    <location>
        <begin position="64"/>
        <end position="83"/>
    </location>
</feature>
<evidence type="ECO:0000313" key="2">
    <source>
        <dbReference type="EMBL" id="KZM97100.1"/>
    </source>
</evidence>
<dbReference type="STRING" id="79200.A0A162A8N8"/>
<evidence type="ECO:0000256" key="1">
    <source>
        <dbReference type="SAM" id="MobiDB-lite"/>
    </source>
</evidence>
<evidence type="ECO:0000313" key="3">
    <source>
        <dbReference type="EMBL" id="WOG95873.1"/>
    </source>
</evidence>
<dbReference type="Gramene" id="KZM97100">
    <property type="protein sequence ID" value="KZM97100"/>
    <property type="gene ID" value="DCAR_015538"/>
</dbReference>
<sequence>MAVGTAIGTSGFVNITDLKGGKVGFGAEDNSGVLPATFVKSVDERLYNLSVIQIIRSSCRRKPKFRRRHQALKTHNRRRRSRKRSDGVDLDLKMQQQNRIQGRWWVK</sequence>
<reference evidence="2" key="1">
    <citation type="journal article" date="2016" name="Nat. Genet.">
        <title>A high-quality carrot genome assembly provides new insights into carotenoid accumulation and asterid genome evolution.</title>
        <authorList>
            <person name="Iorizzo M."/>
            <person name="Ellison S."/>
            <person name="Senalik D."/>
            <person name="Zeng P."/>
            <person name="Satapoomin P."/>
            <person name="Huang J."/>
            <person name="Bowman M."/>
            <person name="Iovene M."/>
            <person name="Sanseverino W."/>
            <person name="Cavagnaro P."/>
            <person name="Yildiz M."/>
            <person name="Macko-Podgorni A."/>
            <person name="Moranska E."/>
            <person name="Grzebelus E."/>
            <person name="Grzebelus D."/>
            <person name="Ashrafi H."/>
            <person name="Zheng Z."/>
            <person name="Cheng S."/>
            <person name="Spooner D."/>
            <person name="Van Deynze A."/>
            <person name="Simon P."/>
        </authorList>
    </citation>
    <scope>NUCLEOTIDE SEQUENCE [LARGE SCALE GENOMIC DNA]</scope>
    <source>
        <tissue evidence="2">Leaf</tissue>
    </source>
</reference>
<organism evidence="2">
    <name type="scientific">Daucus carota subsp. sativus</name>
    <name type="common">Carrot</name>
    <dbReference type="NCBI Taxonomy" id="79200"/>
    <lineage>
        <taxon>Eukaryota</taxon>
        <taxon>Viridiplantae</taxon>
        <taxon>Streptophyta</taxon>
        <taxon>Embryophyta</taxon>
        <taxon>Tracheophyta</taxon>
        <taxon>Spermatophyta</taxon>
        <taxon>Magnoliopsida</taxon>
        <taxon>eudicotyledons</taxon>
        <taxon>Gunneridae</taxon>
        <taxon>Pentapetalae</taxon>
        <taxon>asterids</taxon>
        <taxon>campanulids</taxon>
        <taxon>Apiales</taxon>
        <taxon>Apiaceae</taxon>
        <taxon>Apioideae</taxon>
        <taxon>Scandiceae</taxon>
        <taxon>Daucinae</taxon>
        <taxon>Daucus</taxon>
        <taxon>Daucus sect. Daucus</taxon>
    </lineage>
</organism>
<dbReference type="EMBL" id="LNRQ01000004">
    <property type="protein sequence ID" value="KZM97100.1"/>
    <property type="molecule type" value="Genomic_DNA"/>
</dbReference>
<protein>
    <submittedName>
        <fullName evidence="2">Uncharacterized protein</fullName>
    </submittedName>
</protein>
<gene>
    <name evidence="2" type="ORF">DCAR_015538</name>
    <name evidence="3" type="ORF">DCAR_0415202</name>
</gene>
<evidence type="ECO:0000313" key="4">
    <source>
        <dbReference type="Proteomes" id="UP000077755"/>
    </source>
</evidence>
<reference evidence="3" key="2">
    <citation type="submission" date="2022-03" db="EMBL/GenBank/DDBJ databases">
        <title>Draft title - Genomic analysis of global carrot germplasm unveils the trajectory of domestication and the origin of high carotenoid orange carrot.</title>
        <authorList>
            <person name="Iorizzo M."/>
            <person name="Ellison S."/>
            <person name="Senalik D."/>
            <person name="Macko-Podgorni A."/>
            <person name="Grzebelus D."/>
            <person name="Bostan H."/>
            <person name="Rolling W."/>
            <person name="Curaba J."/>
            <person name="Simon P."/>
        </authorList>
    </citation>
    <scope>NUCLEOTIDE SEQUENCE</scope>
    <source>
        <tissue evidence="3">Leaf</tissue>
    </source>
</reference>